<dbReference type="NCBIfam" id="TIGR01409">
    <property type="entry name" value="TAT_signal_seq"/>
    <property type="match status" value="1"/>
</dbReference>
<evidence type="ECO:0000313" key="2">
    <source>
        <dbReference type="EMBL" id="GAA4649390.1"/>
    </source>
</evidence>
<reference evidence="3" key="1">
    <citation type="journal article" date="2019" name="Int. J. Syst. Evol. Microbiol.">
        <title>The Global Catalogue of Microorganisms (GCM) 10K type strain sequencing project: providing services to taxonomists for standard genome sequencing and annotation.</title>
        <authorList>
            <consortium name="The Broad Institute Genomics Platform"/>
            <consortium name="The Broad Institute Genome Sequencing Center for Infectious Disease"/>
            <person name="Wu L."/>
            <person name="Ma J."/>
        </authorList>
    </citation>
    <scope>NUCLEOTIDE SEQUENCE [LARGE SCALE GENOMIC DNA]</scope>
    <source>
        <strain evidence="3">JCM 17805</strain>
    </source>
</reference>
<evidence type="ECO:0000256" key="1">
    <source>
        <dbReference type="ARBA" id="ARBA00022729"/>
    </source>
</evidence>
<gene>
    <name evidence="2" type="ORF">GCM10023116_16640</name>
</gene>
<keyword evidence="1" id="KW-0732">Signal</keyword>
<proteinExistence type="predicted"/>
<dbReference type="Proteomes" id="UP001500604">
    <property type="component" value="Unassembled WGS sequence"/>
</dbReference>
<dbReference type="InterPro" id="IPR019546">
    <property type="entry name" value="TAT_signal_bac_arc"/>
</dbReference>
<accession>A0ABP8V253</accession>
<evidence type="ECO:0008006" key="4">
    <source>
        <dbReference type="Google" id="ProtNLM"/>
    </source>
</evidence>
<dbReference type="PROSITE" id="PS51318">
    <property type="entry name" value="TAT"/>
    <property type="match status" value="1"/>
</dbReference>
<protein>
    <recommendedName>
        <fullName evidence="4">Twin-arginine translocation signal domain-containing protein</fullName>
    </recommendedName>
</protein>
<evidence type="ECO:0000313" key="3">
    <source>
        <dbReference type="Proteomes" id="UP001500604"/>
    </source>
</evidence>
<name>A0ABP8V253_9GAMM</name>
<sequence>MNKPSRPDVVTETESLLVSRRRFLKAGLVGSAVLVTSGVAVNIAQKESPSVHPGYLWLQPQDVAFLSAILPALLKDSIPEGNEGKPSVIRGLQQLDNNISRMSPAVQQELRKLFDVATGPLTKGITTGIWQPWEQVTPAEAETFLQRWRNSRLALFRMAYSSINQLSLMAWHETRDAWLHLGFSGPPHSNILVTATNRY</sequence>
<organism evidence="2 3">
    <name type="scientific">Kistimonas scapharcae</name>
    <dbReference type="NCBI Taxonomy" id="1036133"/>
    <lineage>
        <taxon>Bacteria</taxon>
        <taxon>Pseudomonadati</taxon>
        <taxon>Pseudomonadota</taxon>
        <taxon>Gammaproteobacteria</taxon>
        <taxon>Oceanospirillales</taxon>
        <taxon>Endozoicomonadaceae</taxon>
        <taxon>Kistimonas</taxon>
    </lineage>
</organism>
<comment type="caution">
    <text evidence="2">The sequence shown here is derived from an EMBL/GenBank/DDBJ whole genome shotgun (WGS) entry which is preliminary data.</text>
</comment>
<dbReference type="RefSeq" id="WP_345195217.1">
    <property type="nucleotide sequence ID" value="NZ_BAABFL010000132.1"/>
</dbReference>
<keyword evidence="3" id="KW-1185">Reference proteome</keyword>
<dbReference type="EMBL" id="BAABFL010000132">
    <property type="protein sequence ID" value="GAA4649390.1"/>
    <property type="molecule type" value="Genomic_DNA"/>
</dbReference>
<dbReference type="InterPro" id="IPR006311">
    <property type="entry name" value="TAT_signal"/>
</dbReference>